<dbReference type="Pfam" id="PF01435">
    <property type="entry name" value="Peptidase_M48"/>
    <property type="match status" value="1"/>
</dbReference>
<dbReference type="GO" id="GO:0046872">
    <property type="term" value="F:metal ion binding"/>
    <property type="evidence" value="ECO:0007669"/>
    <property type="project" value="UniProtKB-KW"/>
</dbReference>
<keyword evidence="4 6" id="KW-0862">Zinc</keyword>
<dbReference type="PANTHER" id="PTHR22726:SF1">
    <property type="entry name" value="METALLOENDOPEPTIDASE OMA1, MITOCHONDRIAL"/>
    <property type="match status" value="1"/>
</dbReference>
<evidence type="ECO:0000259" key="7">
    <source>
        <dbReference type="Pfam" id="PF01435"/>
    </source>
</evidence>
<dbReference type="GO" id="GO:0004222">
    <property type="term" value="F:metalloendopeptidase activity"/>
    <property type="evidence" value="ECO:0007669"/>
    <property type="project" value="InterPro"/>
</dbReference>
<sequence length="421" mass="46434">MPIPAFLQFTANSLQPSSAVMKPGLRTTAFFYYGTGLLWYNKNQISYFLSLYKQGGFLYMRKSVKQSLKAGIIAGIFAFSFSPAAPVIRTAQAIDWTSFAGAGIQYIALEKEIKYLDNDGRNEFFEQMKKKYGVNDDPRANTMLDRIMTRLSASIAQTDSSIVKKPYNYFVNNDTSFNAFCTIGHNLSINIGAFEPLNYNENEIAFILAHEMGHGQKGHPIQGIRKQMPLILAGAAVGGDRTTQLITGILSQVGTAKLITKPMEREADALAFGYAVNAGYNVGAGAAVWQRVLDRNPGKTTGGINELFNDHPTNISRRDKYSEDITKWSNNVVKINAQTGMISLHGKDWYQPEDMSSMSGKERAYLIAGNLSAVYHNGRKPTAGDVYIGNDNLLYVGQQPIMDLSPAQNPSAVTNDLKKLI</sequence>
<dbReference type="EMBL" id="AGCJ01000091">
    <property type="protein sequence ID" value="EHM37812.1"/>
    <property type="molecule type" value="Genomic_DNA"/>
</dbReference>
<evidence type="ECO:0000256" key="1">
    <source>
        <dbReference type="ARBA" id="ARBA00022670"/>
    </source>
</evidence>
<dbReference type="GO" id="GO:0016020">
    <property type="term" value="C:membrane"/>
    <property type="evidence" value="ECO:0007669"/>
    <property type="project" value="TreeGrafter"/>
</dbReference>
<keyword evidence="1 6" id="KW-0645">Protease</keyword>
<comment type="caution">
    <text evidence="8">The sequence shown here is derived from an EMBL/GenBank/DDBJ whole genome shotgun (WGS) entry which is preliminary data.</text>
</comment>
<dbReference type="InterPro" id="IPR001915">
    <property type="entry name" value="Peptidase_M48"/>
</dbReference>
<keyword evidence="5 6" id="KW-0482">Metalloprotease</keyword>
<comment type="similarity">
    <text evidence="6">Belongs to the peptidase M48 family.</text>
</comment>
<gene>
    <name evidence="8" type="ORF">HMPREF0080_01993</name>
</gene>
<evidence type="ECO:0000256" key="6">
    <source>
        <dbReference type="RuleBase" id="RU003983"/>
    </source>
</evidence>
<dbReference type="GO" id="GO:0051603">
    <property type="term" value="P:proteolysis involved in protein catabolic process"/>
    <property type="evidence" value="ECO:0007669"/>
    <property type="project" value="TreeGrafter"/>
</dbReference>
<dbReference type="AlphaFoldDB" id="G9YJY7"/>
<evidence type="ECO:0000256" key="2">
    <source>
        <dbReference type="ARBA" id="ARBA00022723"/>
    </source>
</evidence>
<proteinExistence type="inferred from homology"/>
<evidence type="ECO:0000256" key="5">
    <source>
        <dbReference type="ARBA" id="ARBA00023049"/>
    </source>
</evidence>
<protein>
    <submittedName>
        <fullName evidence="8">Peptidase, M48 family</fullName>
    </submittedName>
</protein>
<dbReference type="PATRIC" id="fig|861450.3.peg.1840"/>
<accession>G9YJY7</accession>
<dbReference type="STRING" id="861450.HMPREF0080_01993"/>
<dbReference type="InterPro" id="IPR051156">
    <property type="entry name" value="Mito/Outer_Membr_Metalloprot"/>
</dbReference>
<dbReference type="CDD" id="cd07324">
    <property type="entry name" value="M48C_Oma1-like"/>
    <property type="match status" value="1"/>
</dbReference>
<name>G9YJY7_9FIRM</name>
<dbReference type="HOGENOM" id="CLU_052515_0_0_9"/>
<dbReference type="PANTHER" id="PTHR22726">
    <property type="entry name" value="METALLOENDOPEPTIDASE OMA1"/>
    <property type="match status" value="1"/>
</dbReference>
<keyword evidence="9" id="KW-1185">Reference proteome</keyword>
<keyword evidence="3 6" id="KW-0378">Hydrolase</keyword>
<evidence type="ECO:0000313" key="9">
    <source>
        <dbReference type="Proteomes" id="UP000005481"/>
    </source>
</evidence>
<evidence type="ECO:0000256" key="3">
    <source>
        <dbReference type="ARBA" id="ARBA00022801"/>
    </source>
</evidence>
<dbReference type="eggNOG" id="COG4783">
    <property type="taxonomic scope" value="Bacteria"/>
</dbReference>
<dbReference type="Gene3D" id="3.30.2010.10">
    <property type="entry name" value="Metalloproteases ('zincins'), catalytic domain"/>
    <property type="match status" value="1"/>
</dbReference>
<dbReference type="Proteomes" id="UP000005481">
    <property type="component" value="Unassembled WGS sequence"/>
</dbReference>
<comment type="cofactor">
    <cofactor evidence="6">
        <name>Zn(2+)</name>
        <dbReference type="ChEBI" id="CHEBI:29105"/>
    </cofactor>
    <text evidence="6">Binds 1 zinc ion per subunit.</text>
</comment>
<evidence type="ECO:0000256" key="4">
    <source>
        <dbReference type="ARBA" id="ARBA00022833"/>
    </source>
</evidence>
<keyword evidence="2" id="KW-0479">Metal-binding</keyword>
<reference evidence="8 9" key="1">
    <citation type="submission" date="2011-08" db="EMBL/GenBank/DDBJ databases">
        <authorList>
            <person name="Weinstock G."/>
            <person name="Sodergren E."/>
            <person name="Clifton S."/>
            <person name="Fulton L."/>
            <person name="Fulton B."/>
            <person name="Courtney L."/>
            <person name="Fronick C."/>
            <person name="Harrison M."/>
            <person name="Strong C."/>
            <person name="Farmer C."/>
            <person name="Delahaunty K."/>
            <person name="Markovic C."/>
            <person name="Hall O."/>
            <person name="Minx P."/>
            <person name="Tomlinson C."/>
            <person name="Mitreva M."/>
            <person name="Hou S."/>
            <person name="Chen J."/>
            <person name="Wollam A."/>
            <person name="Pepin K.H."/>
            <person name="Johnson M."/>
            <person name="Bhonagiri V."/>
            <person name="Zhang X."/>
            <person name="Suruliraj S."/>
            <person name="Warren W."/>
            <person name="Chinwalla A."/>
            <person name="Mardis E.R."/>
            <person name="Wilson R.K."/>
        </authorList>
    </citation>
    <scope>NUCLEOTIDE SEQUENCE [LARGE SCALE GENOMIC DNA]</scope>
    <source>
        <strain evidence="8 9">F0357</strain>
    </source>
</reference>
<organism evidence="8 9">
    <name type="scientific">Anaeroglobus geminatus F0357</name>
    <dbReference type="NCBI Taxonomy" id="861450"/>
    <lineage>
        <taxon>Bacteria</taxon>
        <taxon>Bacillati</taxon>
        <taxon>Bacillota</taxon>
        <taxon>Negativicutes</taxon>
        <taxon>Veillonellales</taxon>
        <taxon>Veillonellaceae</taxon>
        <taxon>Anaeroglobus</taxon>
    </lineage>
</organism>
<evidence type="ECO:0000313" key="8">
    <source>
        <dbReference type="EMBL" id="EHM37812.1"/>
    </source>
</evidence>
<dbReference type="OrthoDB" id="1624239at2"/>
<feature type="domain" description="Peptidase M48" evidence="7">
    <location>
        <begin position="141"/>
        <end position="317"/>
    </location>
</feature>